<dbReference type="Proteomes" id="UP000298458">
    <property type="component" value="Unassembled WGS sequence"/>
</dbReference>
<accession>A0A4R9GJD8</accession>
<evidence type="ECO:0000256" key="2">
    <source>
        <dbReference type="ARBA" id="ARBA00004664"/>
    </source>
</evidence>
<dbReference type="InterPro" id="IPR001240">
    <property type="entry name" value="PRAI_dom"/>
</dbReference>
<gene>
    <name evidence="9" type="primary">trpF</name>
    <name evidence="11" type="ORF">EHO60_00295</name>
</gene>
<comment type="pathway">
    <text evidence="2 9">Amino-acid biosynthesis; L-tryptophan biosynthesis; L-tryptophan from chorismate: step 3/5.</text>
</comment>
<dbReference type="GO" id="GO:0004640">
    <property type="term" value="F:phosphoribosylanthranilate isomerase activity"/>
    <property type="evidence" value="ECO:0007669"/>
    <property type="project" value="UniProtKB-UniRule"/>
</dbReference>
<keyword evidence="8 9" id="KW-0413">Isomerase</keyword>
<proteinExistence type="inferred from homology"/>
<evidence type="ECO:0000256" key="5">
    <source>
        <dbReference type="ARBA" id="ARBA00022605"/>
    </source>
</evidence>
<name>A0A4R9GJD8_9LEPT</name>
<evidence type="ECO:0000256" key="7">
    <source>
        <dbReference type="ARBA" id="ARBA00023141"/>
    </source>
</evidence>
<dbReference type="EMBL" id="RQET01000001">
    <property type="protein sequence ID" value="TGK13834.1"/>
    <property type="molecule type" value="Genomic_DNA"/>
</dbReference>
<evidence type="ECO:0000259" key="10">
    <source>
        <dbReference type="Pfam" id="PF00697"/>
    </source>
</evidence>
<evidence type="ECO:0000256" key="6">
    <source>
        <dbReference type="ARBA" id="ARBA00022822"/>
    </source>
</evidence>
<feature type="domain" description="N-(5'phosphoribosyl) anthranilate isomerase (PRAI)" evidence="10">
    <location>
        <begin position="7"/>
        <end position="210"/>
    </location>
</feature>
<dbReference type="HAMAP" id="MF_00135">
    <property type="entry name" value="PRAI"/>
    <property type="match status" value="1"/>
</dbReference>
<dbReference type="EC" id="5.3.1.24" evidence="3 9"/>
<evidence type="ECO:0000256" key="4">
    <source>
        <dbReference type="ARBA" id="ARBA00022272"/>
    </source>
</evidence>
<evidence type="ECO:0000256" key="8">
    <source>
        <dbReference type="ARBA" id="ARBA00023235"/>
    </source>
</evidence>
<evidence type="ECO:0000256" key="3">
    <source>
        <dbReference type="ARBA" id="ARBA00012572"/>
    </source>
</evidence>
<evidence type="ECO:0000256" key="9">
    <source>
        <dbReference type="HAMAP-Rule" id="MF_00135"/>
    </source>
</evidence>
<dbReference type="Gene3D" id="3.20.20.70">
    <property type="entry name" value="Aldolase class I"/>
    <property type="match status" value="1"/>
</dbReference>
<evidence type="ECO:0000256" key="1">
    <source>
        <dbReference type="ARBA" id="ARBA00001164"/>
    </source>
</evidence>
<dbReference type="Pfam" id="PF00697">
    <property type="entry name" value="PRAI"/>
    <property type="match status" value="1"/>
</dbReference>
<dbReference type="AlphaFoldDB" id="A0A4R9GJD8"/>
<dbReference type="InterPro" id="IPR011060">
    <property type="entry name" value="RibuloseP-bd_barrel"/>
</dbReference>
<dbReference type="GO" id="GO:0000162">
    <property type="term" value="P:L-tryptophan biosynthetic process"/>
    <property type="evidence" value="ECO:0007669"/>
    <property type="project" value="UniProtKB-UniRule"/>
</dbReference>
<organism evidence="11 12">
    <name type="scientific">Leptospira fletcheri</name>
    <dbReference type="NCBI Taxonomy" id="2484981"/>
    <lineage>
        <taxon>Bacteria</taxon>
        <taxon>Pseudomonadati</taxon>
        <taxon>Spirochaetota</taxon>
        <taxon>Spirochaetia</taxon>
        <taxon>Leptospirales</taxon>
        <taxon>Leptospiraceae</taxon>
        <taxon>Leptospira</taxon>
    </lineage>
</organism>
<dbReference type="OrthoDB" id="9786954at2"/>
<dbReference type="CDD" id="cd00405">
    <property type="entry name" value="PRAI"/>
    <property type="match status" value="1"/>
</dbReference>
<keyword evidence="6 9" id="KW-0822">Tryptophan biosynthesis</keyword>
<keyword evidence="7 9" id="KW-0057">Aromatic amino acid biosynthesis</keyword>
<protein>
    <recommendedName>
        <fullName evidence="4 9">N-(5'-phosphoribosyl)anthranilate isomerase</fullName>
        <shortName evidence="9">PRAI</shortName>
        <ecNumber evidence="3 9">5.3.1.24</ecNumber>
    </recommendedName>
</protein>
<keyword evidence="5 9" id="KW-0028">Amino-acid biosynthesis</keyword>
<sequence length="218" mass="23753">MTEKVKVKICGIRDSDTMKLCVDEGADFIGLNFSPLSVRNISPSHAASLLSVLENGVPKFLRPKVVFLFYRNSLSFVESVLGSLPYDYLQYVSDDNLVPGNASPLYGQRNSRILSYRVQKPVSDEALSSLDSDLLILDSYVTGAGGGTGESFPWEYVRGVKRPFFLAGGLKPETVARAVREISPFGVDVASGVESSPGIKDRNSIVSFIRNAKQAHVD</sequence>
<dbReference type="PANTHER" id="PTHR42894:SF1">
    <property type="entry name" value="N-(5'-PHOSPHORIBOSYL)ANTHRANILATE ISOMERASE"/>
    <property type="match status" value="1"/>
</dbReference>
<dbReference type="SUPFAM" id="SSF51366">
    <property type="entry name" value="Ribulose-phoshate binding barrel"/>
    <property type="match status" value="1"/>
</dbReference>
<reference evidence="11" key="1">
    <citation type="journal article" date="2019" name="PLoS Negl. Trop. Dis.">
        <title>Revisiting the worldwide diversity of Leptospira species in the environment.</title>
        <authorList>
            <person name="Vincent A.T."/>
            <person name="Schiettekatte O."/>
            <person name="Bourhy P."/>
            <person name="Veyrier F.J."/>
            <person name="Picardeau M."/>
        </authorList>
    </citation>
    <scope>NUCLEOTIDE SEQUENCE [LARGE SCALE GENOMIC DNA]</scope>
    <source>
        <strain evidence="11">SSW15</strain>
    </source>
</reference>
<dbReference type="PANTHER" id="PTHR42894">
    <property type="entry name" value="N-(5'-PHOSPHORIBOSYL)ANTHRANILATE ISOMERASE"/>
    <property type="match status" value="1"/>
</dbReference>
<keyword evidence="12" id="KW-1185">Reference proteome</keyword>
<comment type="similarity">
    <text evidence="9">Belongs to the TrpF family.</text>
</comment>
<dbReference type="InterPro" id="IPR044643">
    <property type="entry name" value="TrpF_fam"/>
</dbReference>
<evidence type="ECO:0000313" key="12">
    <source>
        <dbReference type="Proteomes" id="UP000298458"/>
    </source>
</evidence>
<evidence type="ECO:0000313" key="11">
    <source>
        <dbReference type="EMBL" id="TGK13834.1"/>
    </source>
</evidence>
<dbReference type="UniPathway" id="UPA00035">
    <property type="reaction ID" value="UER00042"/>
</dbReference>
<comment type="catalytic activity">
    <reaction evidence="1 9">
        <text>N-(5-phospho-beta-D-ribosyl)anthranilate = 1-(2-carboxyphenylamino)-1-deoxy-D-ribulose 5-phosphate</text>
        <dbReference type="Rhea" id="RHEA:21540"/>
        <dbReference type="ChEBI" id="CHEBI:18277"/>
        <dbReference type="ChEBI" id="CHEBI:58613"/>
        <dbReference type="EC" id="5.3.1.24"/>
    </reaction>
</comment>
<dbReference type="InterPro" id="IPR013785">
    <property type="entry name" value="Aldolase_TIM"/>
</dbReference>
<dbReference type="RefSeq" id="WP_135766176.1">
    <property type="nucleotide sequence ID" value="NZ_RQET01000001.1"/>
</dbReference>
<comment type="caution">
    <text evidence="11">The sequence shown here is derived from an EMBL/GenBank/DDBJ whole genome shotgun (WGS) entry which is preliminary data.</text>
</comment>